<dbReference type="EMBL" id="CP032627">
    <property type="protein sequence ID" value="AYG01574.1"/>
    <property type="molecule type" value="Genomic_DNA"/>
</dbReference>
<evidence type="ECO:0000313" key="2">
    <source>
        <dbReference type="EMBL" id="AYG01574.1"/>
    </source>
</evidence>
<dbReference type="SUPFAM" id="SSF53448">
    <property type="entry name" value="Nucleotide-diphospho-sugar transferases"/>
    <property type="match status" value="1"/>
</dbReference>
<dbReference type="AlphaFoldDB" id="A0A387BH42"/>
<dbReference type="InterPro" id="IPR029044">
    <property type="entry name" value="Nucleotide-diphossugar_trans"/>
</dbReference>
<dbReference type="GO" id="GO:0016758">
    <property type="term" value="F:hexosyltransferase activity"/>
    <property type="evidence" value="ECO:0007669"/>
    <property type="project" value="UniProtKB-ARBA"/>
</dbReference>
<dbReference type="Gene3D" id="3.90.550.10">
    <property type="entry name" value="Spore Coat Polysaccharide Biosynthesis Protein SpsA, Chain A"/>
    <property type="match status" value="1"/>
</dbReference>
<dbReference type="PANTHER" id="PTHR22916">
    <property type="entry name" value="GLYCOSYLTRANSFERASE"/>
    <property type="match status" value="1"/>
</dbReference>
<dbReference type="Pfam" id="PF00535">
    <property type="entry name" value="Glycos_transf_2"/>
    <property type="match status" value="1"/>
</dbReference>
<evidence type="ECO:0000313" key="3">
    <source>
        <dbReference type="Proteomes" id="UP000269374"/>
    </source>
</evidence>
<keyword evidence="3" id="KW-1185">Reference proteome</keyword>
<reference evidence="2 3" key="1">
    <citation type="submission" date="2018-09" db="EMBL/GenBank/DDBJ databases">
        <title>Genome sequencing of strain 1JSPR-7.</title>
        <authorList>
            <person name="Heo J."/>
            <person name="Kim S.-J."/>
            <person name="Kwon S.-W."/>
        </authorList>
    </citation>
    <scope>NUCLEOTIDE SEQUENCE [LARGE SCALE GENOMIC DNA]</scope>
    <source>
        <strain evidence="2 3">1JSPR-7</strain>
    </source>
</reference>
<dbReference type="KEGG" id="lact:D7I46_11195"/>
<evidence type="ECO:0000259" key="1">
    <source>
        <dbReference type="Pfam" id="PF00535"/>
    </source>
</evidence>
<dbReference type="InterPro" id="IPR001173">
    <property type="entry name" value="Glyco_trans_2-like"/>
</dbReference>
<dbReference type="CDD" id="cd00761">
    <property type="entry name" value="Glyco_tranf_GTA_type"/>
    <property type="match status" value="1"/>
</dbReference>
<keyword evidence="2" id="KW-0808">Transferase</keyword>
<organism evidence="2 3">
    <name type="scientific">Lactococcus allomyrinae</name>
    <dbReference type="NCBI Taxonomy" id="2419773"/>
    <lineage>
        <taxon>Bacteria</taxon>
        <taxon>Bacillati</taxon>
        <taxon>Bacillota</taxon>
        <taxon>Bacilli</taxon>
        <taxon>Lactobacillales</taxon>
        <taxon>Streptococcaceae</taxon>
        <taxon>Lactococcus</taxon>
    </lineage>
</organism>
<sequence>MVEPIITVIMPVYNTARYLPRTLESIFNQSIGVDMFKLIAIDDGSIDNSLSILRKYLQKFPDNMEVISKSNEGIGPTRNLGIERTTSKYIAFIDSDDYYDIDFLKKHVTKAEETGADIVSSGYTRITPEGQILRQFIPEKITDYTKYITLSSCNRIHRVSFLTEKKIKFFLDTYVEDAPFSVLEIAQGAKFAFINYSGYYWVAHNDSFSGTKMRLQDKDNQKLALEQLALYIKMGESLKRTPEFSYFMLKALIHQFKQGRNQTSQKFMKHYGKGIRLLKEAVPNSLKLSVISGGRGDELELRVVVFLFLVIYKLNLMPLLSKIYCTGRENGKN</sequence>
<accession>A0A387BH42</accession>
<dbReference type="Proteomes" id="UP000269374">
    <property type="component" value="Chromosome"/>
</dbReference>
<name>A0A387BH42_9LACT</name>
<dbReference type="OrthoDB" id="396512at2"/>
<dbReference type="PANTHER" id="PTHR22916:SF3">
    <property type="entry name" value="UDP-GLCNAC:BETAGAL BETA-1,3-N-ACETYLGLUCOSAMINYLTRANSFERASE-LIKE PROTEIN 1"/>
    <property type="match status" value="1"/>
</dbReference>
<proteinExistence type="predicted"/>
<protein>
    <submittedName>
        <fullName evidence="2">Glycosyltransferase</fullName>
    </submittedName>
</protein>
<feature type="domain" description="Glycosyltransferase 2-like" evidence="1">
    <location>
        <begin position="7"/>
        <end position="135"/>
    </location>
</feature>
<gene>
    <name evidence="2" type="ORF">D7I46_11195</name>
</gene>